<name>A0A813CYR7_POLGL</name>
<evidence type="ECO:0000313" key="3">
    <source>
        <dbReference type="EMBL" id="CAE8581027.1"/>
    </source>
</evidence>
<protein>
    <submittedName>
        <fullName evidence="3">Uncharacterized protein</fullName>
    </submittedName>
</protein>
<feature type="compositionally biased region" description="Acidic residues" evidence="1">
    <location>
        <begin position="467"/>
        <end position="484"/>
    </location>
</feature>
<evidence type="ECO:0000256" key="1">
    <source>
        <dbReference type="SAM" id="MobiDB-lite"/>
    </source>
</evidence>
<keyword evidence="4" id="KW-1185">Reference proteome</keyword>
<feature type="region of interest" description="Disordered" evidence="1">
    <location>
        <begin position="651"/>
        <end position="694"/>
    </location>
</feature>
<dbReference type="AlphaFoldDB" id="A0A813CYR7"/>
<gene>
    <name evidence="3" type="ORF">PGLA1383_LOCUS60</name>
</gene>
<feature type="region of interest" description="Disordered" evidence="1">
    <location>
        <begin position="427"/>
        <end position="525"/>
    </location>
</feature>
<feature type="signal peptide" evidence="2">
    <location>
        <begin position="1"/>
        <end position="29"/>
    </location>
</feature>
<evidence type="ECO:0000313" key="4">
    <source>
        <dbReference type="Proteomes" id="UP000654075"/>
    </source>
</evidence>
<feature type="compositionally biased region" description="Low complexity" evidence="1">
    <location>
        <begin position="651"/>
        <end position="664"/>
    </location>
</feature>
<keyword evidence="2" id="KW-0732">Signal</keyword>
<reference evidence="3" key="1">
    <citation type="submission" date="2021-02" db="EMBL/GenBank/DDBJ databases">
        <authorList>
            <person name="Dougan E. K."/>
            <person name="Rhodes N."/>
            <person name="Thang M."/>
            <person name="Chan C."/>
        </authorList>
    </citation>
    <scope>NUCLEOTIDE SEQUENCE</scope>
</reference>
<feature type="compositionally biased region" description="Basic residues" evidence="1">
    <location>
        <begin position="492"/>
        <end position="502"/>
    </location>
</feature>
<sequence length="694" mass="74853">MPQSVALLLVVDPVLFWLLLLWLLVSAHAWRSTREKGLAVVPEGEGRSAPPKLPLSAPKLEAITVRVPPPKPGGTSTSQFLREISPATAGTEFSRQISVATGGTDFSRQVSVASAGSQLPRQVSIASAGFHLTRHRLATKKAVCQLPSQRAKDYAAENAVGKCPATLRVAASKGVGQIAGVSLAELIQSGMVDRARAECLTRTVPQSEWAAQEAGLGAKETAEGPGDRQSPKRASKTDESTDESVLSIWELCELASRADVRLSSGFEASHHDARRLMIKRLGTLSELKTTDPVDVLLAAEDGEPALCANLQESPESRGHKPPQLITGFWHEGLDGGPGSAQNPQVQWQTHRTTLLRAELRATLPQEGHALELWAIRGTQWGVRSSRLVQVICSAQSLAEAPGPLRVRIECELPAGEVVSLVLARGSKPTRGSKLAGGDRKEPARNESYSDDEDIQSPRTPPERPQDDLQEFEGGDGEQREDGEEGQGAARPLRQRSKSRRQRASFPSIGQGDREHRAVPAAPVPWERPLVPVQTRPDSTRLWGWETASEERPTRSPGGGSAARARSCGFELRLWLSTTPVQGPVLLGDCQGHDEDSRQGEGNLQELAGKTISPGTLQNLVESALWDVSATIAWRTRVDMNSEIARFRQQAKAQLLPAAPQAAPRTSRRTRPSSGGRTGVAPARPRSAGGRRSHR</sequence>
<dbReference type="Proteomes" id="UP000654075">
    <property type="component" value="Unassembled WGS sequence"/>
</dbReference>
<feature type="compositionally biased region" description="Basic and acidic residues" evidence="1">
    <location>
        <begin position="220"/>
        <end position="239"/>
    </location>
</feature>
<organism evidence="3 4">
    <name type="scientific">Polarella glacialis</name>
    <name type="common">Dinoflagellate</name>
    <dbReference type="NCBI Taxonomy" id="89957"/>
    <lineage>
        <taxon>Eukaryota</taxon>
        <taxon>Sar</taxon>
        <taxon>Alveolata</taxon>
        <taxon>Dinophyceae</taxon>
        <taxon>Suessiales</taxon>
        <taxon>Suessiaceae</taxon>
        <taxon>Polarella</taxon>
    </lineage>
</organism>
<proteinExistence type="predicted"/>
<feature type="region of interest" description="Disordered" evidence="1">
    <location>
        <begin position="210"/>
        <end position="240"/>
    </location>
</feature>
<evidence type="ECO:0000256" key="2">
    <source>
        <dbReference type="SAM" id="SignalP"/>
    </source>
</evidence>
<accession>A0A813CYR7</accession>
<comment type="caution">
    <text evidence="3">The sequence shown here is derived from an EMBL/GenBank/DDBJ whole genome shotgun (WGS) entry which is preliminary data.</text>
</comment>
<feature type="chain" id="PRO_5033021516" evidence="2">
    <location>
        <begin position="30"/>
        <end position="694"/>
    </location>
</feature>
<dbReference type="EMBL" id="CAJNNV010000011">
    <property type="protein sequence ID" value="CAE8581027.1"/>
    <property type="molecule type" value="Genomic_DNA"/>
</dbReference>
<feature type="compositionally biased region" description="Low complexity" evidence="1">
    <location>
        <begin position="671"/>
        <end position="687"/>
    </location>
</feature>